<evidence type="ECO:0000256" key="1">
    <source>
        <dbReference type="ARBA" id="ARBA00006174"/>
    </source>
</evidence>
<sequence>MTLTPSEIVAARAHDGATAELAALAATTAGSAIPEPVRACVRDCLVDFVGHTAFSAQFAESSPAFIAGTRDLDMQGGGFTVVGLRDTFTRQQATLLNGAFAHTMDFDDTNGAGVLHPGAPVIPAALAEAEQRDVDGKALLDAIVIGYEVACRIGAALNTSAYERGFHNTSVAGIFGAVAAAGRLRGMDASTIEAAFGIAGSLASGSMQYLENGAWNKRLHPGFAAHNAMLALSYAHAGVIAATEPIAGRFGLLAGYTNAARPEQLINGLGTQWLAGQTALKPYPSCRLTHAAIDAALSLRERFVRDALSNARLYVTISPTAHKIVGEALEAKLAPRNIVDAQFSLYFQVACAWLDGGIEWQSYERRLGTTEIATMAHRISVTVDPDLAPGGCRLRAEADGGGRHDIEVLVPSGEPSTPLSQAGVRSKFLSLATPVYGSAYATEIANRLQRIERESSAAAAIASLRAPV</sequence>
<evidence type="ECO:0000313" key="5">
    <source>
        <dbReference type="Proteomes" id="UP000578036"/>
    </source>
</evidence>
<dbReference type="Pfam" id="PF19305">
    <property type="entry name" value="MmgE_PrpD_C"/>
    <property type="match status" value="1"/>
</dbReference>
<gene>
    <name evidence="4" type="ORF">FHX61_004647</name>
</gene>
<keyword evidence="5" id="KW-1185">Reference proteome</keyword>
<proteinExistence type="inferred from homology"/>
<comment type="caution">
    <text evidence="4">The sequence shown here is derived from an EMBL/GenBank/DDBJ whole genome shotgun (WGS) entry which is preliminary data.</text>
</comment>
<comment type="similarity">
    <text evidence="1">Belongs to the PrpD family.</text>
</comment>
<feature type="domain" description="MmgE/PrpD C-terminal" evidence="3">
    <location>
        <begin position="283"/>
        <end position="443"/>
    </location>
</feature>
<dbReference type="AlphaFoldDB" id="A0A7W4VE88"/>
<dbReference type="InterPro" id="IPR005656">
    <property type="entry name" value="MmgE_PrpD"/>
</dbReference>
<evidence type="ECO:0000259" key="2">
    <source>
        <dbReference type="Pfam" id="PF03972"/>
    </source>
</evidence>
<dbReference type="InterPro" id="IPR036148">
    <property type="entry name" value="MmgE/PrpD_sf"/>
</dbReference>
<feature type="domain" description="MmgE/PrpD N-terminal" evidence="2">
    <location>
        <begin position="20"/>
        <end position="263"/>
    </location>
</feature>
<organism evidence="4 5">
    <name type="scientific">Cupriavidus alkaliphilus</name>
    <dbReference type="NCBI Taxonomy" id="942866"/>
    <lineage>
        <taxon>Bacteria</taxon>
        <taxon>Pseudomonadati</taxon>
        <taxon>Pseudomonadota</taxon>
        <taxon>Betaproteobacteria</taxon>
        <taxon>Burkholderiales</taxon>
        <taxon>Burkholderiaceae</taxon>
        <taxon>Cupriavidus</taxon>
    </lineage>
</organism>
<dbReference type="InterPro" id="IPR045336">
    <property type="entry name" value="MmgE_PrpD_N"/>
</dbReference>
<dbReference type="RefSeq" id="WP_183300313.1">
    <property type="nucleotide sequence ID" value="NZ_JACHWF010000006.1"/>
</dbReference>
<dbReference type="InterPro" id="IPR045337">
    <property type="entry name" value="MmgE_PrpD_C"/>
</dbReference>
<dbReference type="Pfam" id="PF03972">
    <property type="entry name" value="MmgE_PrpD_N"/>
    <property type="match status" value="1"/>
</dbReference>
<dbReference type="SUPFAM" id="SSF103378">
    <property type="entry name" value="2-methylcitrate dehydratase PrpD"/>
    <property type="match status" value="1"/>
</dbReference>
<dbReference type="Gene3D" id="1.10.4100.10">
    <property type="entry name" value="2-methylcitrate dehydratase PrpD"/>
    <property type="match status" value="1"/>
</dbReference>
<dbReference type="Proteomes" id="UP000578036">
    <property type="component" value="Unassembled WGS sequence"/>
</dbReference>
<dbReference type="GO" id="GO:0016829">
    <property type="term" value="F:lyase activity"/>
    <property type="evidence" value="ECO:0007669"/>
    <property type="project" value="InterPro"/>
</dbReference>
<evidence type="ECO:0000259" key="3">
    <source>
        <dbReference type="Pfam" id="PF19305"/>
    </source>
</evidence>
<dbReference type="EMBL" id="JACHWF010000006">
    <property type="protein sequence ID" value="MBB3009971.1"/>
    <property type="molecule type" value="Genomic_DNA"/>
</dbReference>
<protein>
    <submittedName>
        <fullName evidence="4">2-methylcitrate dehydratase PrpD</fullName>
    </submittedName>
</protein>
<evidence type="ECO:0000313" key="4">
    <source>
        <dbReference type="EMBL" id="MBB3009971.1"/>
    </source>
</evidence>
<dbReference type="PANTHER" id="PTHR16943">
    <property type="entry name" value="2-METHYLCITRATE DEHYDRATASE-RELATED"/>
    <property type="match status" value="1"/>
</dbReference>
<dbReference type="InterPro" id="IPR042183">
    <property type="entry name" value="MmgE/PrpD_sf_1"/>
</dbReference>
<dbReference type="InterPro" id="IPR042188">
    <property type="entry name" value="MmgE/PrpD_sf_2"/>
</dbReference>
<dbReference type="Gene3D" id="3.30.1330.120">
    <property type="entry name" value="2-methylcitrate dehydratase PrpD"/>
    <property type="match status" value="1"/>
</dbReference>
<dbReference type="PANTHER" id="PTHR16943:SF8">
    <property type="entry name" value="2-METHYLCITRATE DEHYDRATASE"/>
    <property type="match status" value="1"/>
</dbReference>
<name>A0A7W4VE88_9BURK</name>
<accession>A0A7W4VE88</accession>
<reference evidence="4 5" key="1">
    <citation type="submission" date="2020-08" db="EMBL/GenBank/DDBJ databases">
        <title>Genomic Encyclopedia of Type Strains, Phase IV (KMG-V): Genome sequencing to study the core and pangenomes of soil and plant-associated prokaryotes.</title>
        <authorList>
            <person name="Whitman W."/>
        </authorList>
    </citation>
    <scope>NUCLEOTIDE SEQUENCE [LARGE SCALE GENOMIC DNA]</scope>
    <source>
        <strain evidence="4 5">SLV-2362</strain>
    </source>
</reference>